<name>A0A6M3ZZV1_9BURK</name>
<dbReference type="Pfam" id="PF08436">
    <property type="entry name" value="DXP_redisom_C"/>
    <property type="match status" value="1"/>
</dbReference>
<feature type="binding site" evidence="9">
    <location>
        <position position="188"/>
    </location>
    <ligand>
        <name>1-deoxy-D-xylulose 5-phosphate</name>
        <dbReference type="ChEBI" id="CHEBI:57792"/>
    </ligand>
</feature>
<comment type="similarity">
    <text evidence="2 9">Belongs to the DXR family.</text>
</comment>
<comment type="caution">
    <text evidence="9">Lacks conserved residue(s) required for the propagation of feature annotation.</text>
</comment>
<feature type="binding site" evidence="9">
    <location>
        <position position="159"/>
    </location>
    <ligand>
        <name>Mn(2+)</name>
        <dbReference type="ChEBI" id="CHEBI:29035"/>
    </ligand>
</feature>
<dbReference type="InterPro" id="IPR026877">
    <property type="entry name" value="DXPR_C"/>
</dbReference>
<feature type="binding site" evidence="9">
    <location>
        <position position="233"/>
    </location>
    <ligand>
        <name>Mn(2+)</name>
        <dbReference type="ChEBI" id="CHEBI:29035"/>
    </ligand>
</feature>
<organism evidence="13 14">
    <name type="scientific">Undibacterium piscinae</name>
    <dbReference type="NCBI Taxonomy" id="2495591"/>
    <lineage>
        <taxon>Bacteria</taxon>
        <taxon>Pseudomonadati</taxon>
        <taxon>Pseudomonadota</taxon>
        <taxon>Betaproteobacteria</taxon>
        <taxon>Burkholderiales</taxon>
        <taxon>Oxalobacteraceae</taxon>
        <taxon>Undibacterium</taxon>
    </lineage>
</organism>
<keyword evidence="13" id="KW-0413">Isomerase</keyword>
<dbReference type="SUPFAM" id="SSF55347">
    <property type="entry name" value="Glyceraldehyde-3-phosphate dehydrogenase-like, C-terminal domain"/>
    <property type="match status" value="1"/>
</dbReference>
<evidence type="ECO:0000259" key="12">
    <source>
        <dbReference type="Pfam" id="PF13288"/>
    </source>
</evidence>
<sequence>MSTTKSRLQKVCILGSTGSIGVSTLDVLARHPELYQVFALTAHTQVSKLASQCEQFKPEVAVVGSARAAAELEILLRGKNLRTTVTYGPQALCEVAGSPDCDVVMAAIVGAAGLPASLAAAKAGKKVLLANKEALVMSGQLFIDAVQENGATLLPIDSEHNAIFQCLPRNYNRRLQDHGIHKIVLTASGGPFLNRDLTSLEKVTPAEAVAHPNWVMGRKISVDSATMMNKGLEVIEAHWLFNAPAANIDVLIHPQSVIHSMVSYLDGSVIAQLGNPDMRTPIAYGLAYPDRIDSGVAPLDLAKIMQLNFNAPDFKRFPCLQLAYSALEEGKSAATILNASNEIAVQAFLDGKIGFRMIDQIIARVMDAVPATEVSDMDAIFDCDAKARALATEMVGA</sequence>
<feature type="binding site" evidence="9">
    <location>
        <position position="233"/>
    </location>
    <ligand>
        <name>1-deoxy-D-xylulose 5-phosphate</name>
        <dbReference type="ChEBI" id="CHEBI:57792"/>
    </ligand>
</feature>
<feature type="binding site" evidence="9">
    <location>
        <position position="133"/>
    </location>
    <ligand>
        <name>NADPH</name>
        <dbReference type="ChEBI" id="CHEBI:57783"/>
    </ligand>
</feature>
<feature type="binding site" evidence="9">
    <location>
        <position position="224"/>
    </location>
    <ligand>
        <name>1-deoxy-D-xylulose 5-phosphate</name>
        <dbReference type="ChEBI" id="CHEBI:57792"/>
    </ligand>
</feature>
<comment type="cofactor">
    <cofactor evidence="9">
        <name>Mg(2+)</name>
        <dbReference type="ChEBI" id="CHEBI:18420"/>
    </cofactor>
    <cofactor evidence="9">
        <name>Mn(2+)</name>
        <dbReference type="ChEBI" id="CHEBI:29035"/>
    </cofactor>
</comment>
<evidence type="ECO:0000256" key="1">
    <source>
        <dbReference type="ARBA" id="ARBA00005094"/>
    </source>
</evidence>
<dbReference type="GO" id="GO:0070402">
    <property type="term" value="F:NADPH binding"/>
    <property type="evidence" value="ECO:0007669"/>
    <property type="project" value="InterPro"/>
</dbReference>
<dbReference type="GO" id="GO:0016853">
    <property type="term" value="F:isomerase activity"/>
    <property type="evidence" value="ECO:0007669"/>
    <property type="project" value="UniProtKB-KW"/>
</dbReference>
<feature type="binding site" evidence="9">
    <location>
        <position position="19"/>
    </location>
    <ligand>
        <name>NADPH</name>
        <dbReference type="ChEBI" id="CHEBI:57783"/>
    </ligand>
</feature>
<dbReference type="Gene3D" id="3.40.50.720">
    <property type="entry name" value="NAD(P)-binding Rossmann-like Domain"/>
    <property type="match status" value="1"/>
</dbReference>
<dbReference type="GO" id="GO:0030145">
    <property type="term" value="F:manganese ion binding"/>
    <property type="evidence" value="ECO:0007669"/>
    <property type="project" value="TreeGrafter"/>
</dbReference>
<dbReference type="PANTHER" id="PTHR30525:SF0">
    <property type="entry name" value="1-DEOXY-D-XYLULOSE 5-PHOSPHATE REDUCTOISOMERASE, CHLOROPLASTIC"/>
    <property type="match status" value="1"/>
</dbReference>
<dbReference type="GO" id="GO:0030604">
    <property type="term" value="F:1-deoxy-D-xylulose-5-phosphate reductoisomerase activity"/>
    <property type="evidence" value="ECO:0007669"/>
    <property type="project" value="UniProtKB-UniRule"/>
</dbReference>
<dbReference type="PANTHER" id="PTHR30525">
    <property type="entry name" value="1-DEOXY-D-XYLULOSE 5-PHOSPHATE REDUCTOISOMERASE"/>
    <property type="match status" value="1"/>
</dbReference>
<dbReference type="NCBIfam" id="NF009114">
    <property type="entry name" value="PRK12464.1"/>
    <property type="match status" value="1"/>
</dbReference>
<feature type="binding site" evidence="9">
    <location>
        <position position="217"/>
    </location>
    <ligand>
        <name>NADPH</name>
        <dbReference type="ChEBI" id="CHEBI:57783"/>
    </ligand>
</feature>
<feature type="binding site" evidence="9">
    <location>
        <position position="159"/>
    </location>
    <ligand>
        <name>1-deoxy-D-xylulose 5-phosphate</name>
        <dbReference type="ChEBI" id="CHEBI:57792"/>
    </ligand>
</feature>
<comment type="function">
    <text evidence="9">Catalyzes the NADPH-dependent rearrangement and reduction of 1-deoxy-D-xylulose-5-phosphate (DXP) to 2-C-methyl-D-erythritol 4-phosphate (MEP).</text>
</comment>
<keyword evidence="4 9" id="KW-0521">NADP</keyword>
<evidence type="ECO:0000256" key="2">
    <source>
        <dbReference type="ARBA" id="ARBA00006825"/>
    </source>
</evidence>
<evidence type="ECO:0000256" key="4">
    <source>
        <dbReference type="ARBA" id="ARBA00022857"/>
    </source>
</evidence>
<comment type="catalytic activity">
    <reaction evidence="8">
        <text>2-C-methyl-D-erythritol 4-phosphate + NADP(+) = 1-deoxy-D-xylulose 5-phosphate + NADPH + H(+)</text>
        <dbReference type="Rhea" id="RHEA:13717"/>
        <dbReference type="ChEBI" id="CHEBI:15378"/>
        <dbReference type="ChEBI" id="CHEBI:57783"/>
        <dbReference type="ChEBI" id="CHEBI:57792"/>
        <dbReference type="ChEBI" id="CHEBI:58262"/>
        <dbReference type="ChEBI" id="CHEBI:58349"/>
        <dbReference type="EC" id="1.1.1.267"/>
    </reaction>
    <physiologicalReaction direction="right-to-left" evidence="8">
        <dbReference type="Rhea" id="RHEA:13719"/>
    </physiologicalReaction>
</comment>
<dbReference type="EC" id="1.1.1.267" evidence="9"/>
<keyword evidence="14" id="KW-1185">Reference proteome</keyword>
<feature type="binding site" evidence="9">
    <location>
        <position position="18"/>
    </location>
    <ligand>
        <name>NADPH</name>
        <dbReference type="ChEBI" id="CHEBI:57783"/>
    </ligand>
</feature>
<comment type="pathway">
    <text evidence="1 9">Isoprenoid biosynthesis; isopentenyl diphosphate biosynthesis via DXP pathway; isopentenyl diphosphate from 1-deoxy-D-xylulose 5-phosphate: step 1/6.</text>
</comment>
<dbReference type="InterPro" id="IPR003821">
    <property type="entry name" value="DXP_reductoisomerase"/>
</dbReference>
<feature type="domain" description="DXP reductoisomerase C-terminal" evidence="12">
    <location>
        <begin position="273"/>
        <end position="389"/>
    </location>
</feature>
<dbReference type="InterPro" id="IPR013644">
    <property type="entry name" value="DXP_reductoisomerase_C"/>
</dbReference>
<dbReference type="InterPro" id="IPR036291">
    <property type="entry name" value="NAD(P)-bd_dom_sf"/>
</dbReference>
<evidence type="ECO:0000256" key="3">
    <source>
        <dbReference type="ARBA" id="ARBA00022723"/>
    </source>
</evidence>
<dbReference type="GO" id="GO:0051484">
    <property type="term" value="P:isopentenyl diphosphate biosynthetic process, methylerythritol 4-phosphate pathway involved in terpenoid biosynthetic process"/>
    <property type="evidence" value="ECO:0007669"/>
    <property type="project" value="TreeGrafter"/>
</dbReference>
<evidence type="ECO:0000256" key="7">
    <source>
        <dbReference type="ARBA" id="ARBA00023229"/>
    </source>
</evidence>
<dbReference type="Pfam" id="PF13288">
    <property type="entry name" value="DXPR_C"/>
    <property type="match status" value="1"/>
</dbReference>
<evidence type="ECO:0000256" key="9">
    <source>
        <dbReference type="HAMAP-Rule" id="MF_00183"/>
    </source>
</evidence>
<dbReference type="FunFam" id="3.40.50.720:FF:000045">
    <property type="entry name" value="1-deoxy-D-xylulose 5-phosphate reductoisomerase"/>
    <property type="match status" value="1"/>
</dbReference>
<protein>
    <recommendedName>
        <fullName evidence="9">1-deoxy-D-xylulose 5-phosphate reductoisomerase</fullName>
        <shortName evidence="9">DXP reductoisomerase</shortName>
        <ecNumber evidence="9">1.1.1.267</ecNumber>
    </recommendedName>
    <alternativeName>
        <fullName evidence="9">1-deoxyxylulose-5-phosphate reductoisomerase</fullName>
    </alternativeName>
    <alternativeName>
        <fullName evidence="9">2-C-methyl-D-erythritol 4-phosphate synthase</fullName>
    </alternativeName>
</protein>
<dbReference type="SUPFAM" id="SSF69055">
    <property type="entry name" value="1-deoxy-D-xylulose-5-phosphate reductoisomerase, C-terminal domain"/>
    <property type="match status" value="1"/>
</dbReference>
<keyword evidence="5 9" id="KW-0560">Oxidoreductase</keyword>
<gene>
    <name evidence="9" type="primary">dxr</name>
    <name evidence="13" type="ORF">EJG51_000775</name>
</gene>
<evidence type="ECO:0000256" key="5">
    <source>
        <dbReference type="ARBA" id="ARBA00023002"/>
    </source>
</evidence>
<evidence type="ECO:0000256" key="8">
    <source>
        <dbReference type="ARBA" id="ARBA00048543"/>
    </source>
</evidence>
<feature type="binding site" evidence="9">
    <location>
        <position position="17"/>
    </location>
    <ligand>
        <name>NADPH</name>
        <dbReference type="ChEBI" id="CHEBI:57783"/>
    </ligand>
</feature>
<feature type="binding site" evidence="9">
    <location>
        <position position="131"/>
    </location>
    <ligand>
        <name>NADPH</name>
        <dbReference type="ChEBI" id="CHEBI:57783"/>
    </ligand>
</feature>
<dbReference type="PIRSF" id="PIRSF006205">
    <property type="entry name" value="Dxp_reductismrs"/>
    <property type="match status" value="1"/>
</dbReference>
<dbReference type="SUPFAM" id="SSF51735">
    <property type="entry name" value="NAD(P)-binding Rossmann-fold domains"/>
    <property type="match status" value="1"/>
</dbReference>
<evidence type="ECO:0000259" key="11">
    <source>
        <dbReference type="Pfam" id="PF08436"/>
    </source>
</evidence>
<dbReference type="KEGG" id="upi:EJG51_000775"/>
<dbReference type="Pfam" id="PF02670">
    <property type="entry name" value="DXP_reductoisom"/>
    <property type="match status" value="1"/>
</dbReference>
<evidence type="ECO:0000259" key="10">
    <source>
        <dbReference type="Pfam" id="PF02670"/>
    </source>
</evidence>
<feature type="binding site" evidence="9">
    <location>
        <position position="229"/>
    </location>
    <ligand>
        <name>1-deoxy-D-xylulose 5-phosphate</name>
        <dbReference type="ChEBI" id="CHEBI:57792"/>
    </ligand>
</feature>
<keyword evidence="9" id="KW-0460">Magnesium</keyword>
<dbReference type="EMBL" id="CP051152">
    <property type="protein sequence ID" value="QJQ04622.1"/>
    <property type="molecule type" value="Genomic_DNA"/>
</dbReference>
<evidence type="ECO:0000256" key="6">
    <source>
        <dbReference type="ARBA" id="ARBA00023211"/>
    </source>
</evidence>
<keyword evidence="3 9" id="KW-0479">Metal-binding</keyword>
<feature type="domain" description="1-deoxy-D-xylulose 5-phosphate reductoisomerase N-terminal" evidence="10">
    <location>
        <begin position="11"/>
        <end position="139"/>
    </location>
</feature>
<dbReference type="Gene3D" id="1.10.1740.10">
    <property type="match status" value="1"/>
</dbReference>
<feature type="binding site" evidence="9">
    <location>
        <position position="157"/>
    </location>
    <ligand>
        <name>Mn(2+)</name>
        <dbReference type="ChEBI" id="CHEBI:29035"/>
    </ligand>
</feature>
<reference evidence="13 14" key="1">
    <citation type="journal article" date="2019" name="Int. J. Syst. Evol. Microbiol.">
        <title>Undibacterium piscinae sp. nov., isolated from Korean shiner intestine.</title>
        <authorList>
            <person name="Lee S.Y."/>
            <person name="Kang W."/>
            <person name="Kim P.S."/>
            <person name="Kim H.S."/>
            <person name="Sung H."/>
            <person name="Shin N.R."/>
            <person name="Whon T.W."/>
            <person name="Yun J.H."/>
            <person name="Lee J.Y."/>
            <person name="Lee J.Y."/>
            <person name="Jung M.J."/>
            <person name="Jeong Y.S."/>
            <person name="Tak E.J."/>
            <person name="Han J.E."/>
            <person name="Hyun D.W."/>
            <person name="Kang M.S."/>
            <person name="Lee K.E."/>
            <person name="Lee B.H."/>
            <person name="Bae J.W."/>
        </authorList>
    </citation>
    <scope>NUCLEOTIDE SEQUENCE [LARGE SCALE GENOMIC DNA]</scope>
    <source>
        <strain evidence="13 14">S11R28</strain>
    </source>
</reference>
<feature type="binding site" evidence="9">
    <location>
        <position position="211"/>
    </location>
    <ligand>
        <name>1-deoxy-D-xylulose 5-phosphate</name>
        <dbReference type="ChEBI" id="CHEBI:57792"/>
    </ligand>
</feature>
<dbReference type="OrthoDB" id="9806546at2"/>
<keyword evidence="6 9" id="KW-0464">Manganese</keyword>
<dbReference type="NCBIfam" id="NF003938">
    <property type="entry name" value="PRK05447.1-1"/>
    <property type="match status" value="1"/>
</dbReference>
<feature type="binding site" evidence="9">
    <location>
        <position position="230"/>
    </location>
    <ligand>
        <name>1-deoxy-D-xylulose 5-phosphate</name>
        <dbReference type="ChEBI" id="CHEBI:57792"/>
    </ligand>
</feature>
<feature type="domain" description="1-deoxy-D-xylulose 5-phosphate reductoisomerase C-terminal" evidence="11">
    <location>
        <begin position="153"/>
        <end position="241"/>
    </location>
</feature>
<dbReference type="HAMAP" id="MF_00183">
    <property type="entry name" value="DXP_reductoisom"/>
    <property type="match status" value="1"/>
</dbReference>
<evidence type="ECO:0000313" key="14">
    <source>
        <dbReference type="Proteomes" id="UP000274350"/>
    </source>
</evidence>
<dbReference type="InterPro" id="IPR013512">
    <property type="entry name" value="DXP_reductoisomerase_N"/>
</dbReference>
<dbReference type="InterPro" id="IPR036169">
    <property type="entry name" value="DXPR_C_sf"/>
</dbReference>
<proteinExistence type="inferred from homology"/>
<keyword evidence="7 9" id="KW-0414">Isoprene biosynthesis</keyword>
<evidence type="ECO:0000313" key="13">
    <source>
        <dbReference type="EMBL" id="QJQ04622.1"/>
    </source>
</evidence>
<feature type="binding site" evidence="9">
    <location>
        <position position="20"/>
    </location>
    <ligand>
        <name>NADPH</name>
        <dbReference type="ChEBI" id="CHEBI:57783"/>
    </ligand>
</feature>
<dbReference type="UniPathway" id="UPA00056">
    <property type="reaction ID" value="UER00092"/>
</dbReference>
<dbReference type="AlphaFoldDB" id="A0A6M3ZZV1"/>
<feature type="binding site" evidence="9">
    <location>
        <position position="132"/>
    </location>
    <ligand>
        <name>1-deoxy-D-xylulose 5-phosphate</name>
        <dbReference type="ChEBI" id="CHEBI:57792"/>
    </ligand>
</feature>
<dbReference type="NCBIfam" id="TIGR00243">
    <property type="entry name" value="Dxr"/>
    <property type="match status" value="1"/>
</dbReference>
<feature type="binding site" evidence="9">
    <location>
        <position position="158"/>
    </location>
    <ligand>
        <name>1-deoxy-D-xylulose 5-phosphate</name>
        <dbReference type="ChEBI" id="CHEBI:57792"/>
    </ligand>
</feature>
<accession>A0A6M3ZZV1</accession>
<dbReference type="Proteomes" id="UP000274350">
    <property type="component" value="Chromosome"/>
</dbReference>